<comment type="caution">
    <text evidence="2">The sequence shown here is derived from an EMBL/GenBank/DDBJ whole genome shotgun (WGS) entry which is preliminary data.</text>
</comment>
<proteinExistence type="predicted"/>
<reference evidence="2 3" key="1">
    <citation type="journal article" date="2018" name="PLoS Genet.">
        <title>Population sequencing reveals clonal diversity and ancestral inbreeding in the grapevine cultivar Chardonnay.</title>
        <authorList>
            <person name="Roach M.J."/>
            <person name="Johnson D.L."/>
            <person name="Bohlmann J."/>
            <person name="van Vuuren H.J."/>
            <person name="Jones S.J."/>
            <person name="Pretorius I.S."/>
            <person name="Schmidt S.A."/>
            <person name="Borneman A.R."/>
        </authorList>
    </citation>
    <scope>NUCLEOTIDE SEQUENCE [LARGE SCALE GENOMIC DNA]</scope>
    <source>
        <strain evidence="3">cv. Chardonnay</strain>
        <tissue evidence="2">Leaf</tissue>
    </source>
</reference>
<feature type="region of interest" description="Disordered" evidence="1">
    <location>
        <begin position="556"/>
        <end position="580"/>
    </location>
</feature>
<evidence type="ECO:0000313" key="2">
    <source>
        <dbReference type="EMBL" id="RVW97391.1"/>
    </source>
</evidence>
<feature type="compositionally biased region" description="Basic and acidic residues" evidence="1">
    <location>
        <begin position="514"/>
        <end position="523"/>
    </location>
</feature>
<accession>A0A438IL25</accession>
<dbReference type="Proteomes" id="UP000288805">
    <property type="component" value="Unassembled WGS sequence"/>
</dbReference>
<feature type="compositionally biased region" description="Basic and acidic residues" evidence="1">
    <location>
        <begin position="235"/>
        <end position="247"/>
    </location>
</feature>
<evidence type="ECO:0000313" key="3">
    <source>
        <dbReference type="Proteomes" id="UP000288805"/>
    </source>
</evidence>
<feature type="compositionally biased region" description="Low complexity" evidence="1">
    <location>
        <begin position="439"/>
        <end position="461"/>
    </location>
</feature>
<feature type="region of interest" description="Disordered" evidence="1">
    <location>
        <begin position="225"/>
        <end position="247"/>
    </location>
</feature>
<dbReference type="EMBL" id="QGNW01000101">
    <property type="protein sequence ID" value="RVW97391.1"/>
    <property type="molecule type" value="Genomic_DNA"/>
</dbReference>
<feature type="region of interest" description="Disordered" evidence="1">
    <location>
        <begin position="439"/>
        <end position="466"/>
    </location>
</feature>
<sequence length="580" mass="65136">MLEQLKDGENNPSDFMVILIFQCHSKTPGLLETVFEWLLLIPSQWRIDSFFEVTVEASIQTLESGLPAFLHKDVQTARHDIACHSSNLAPIEVDVRMRRVPSVNLVQDAPEYLEGCPNNDERCDMWPNRKNDTWIDTWKYSWVDTWDKRLQWLFNFSIASSFSPVLVQKAYLFPAVVLETCVGSWSNGEILGWGLSYRLSSGSARLQALNKCRFYSAHHIRMASRGGDTSTNATGKDKKNVRPREVVGRTQSRKSIEQLNVREFRERFRTPISILIRFLSSDPVSTKQEPDAIVFSKEHFNVRFQFPLISLFKQFLHFTKIPPVFLHPNVIRVLMGCSILSMPYHLDLFLLEVLFIYTIKISGKKIFSLFSHIPSLQLVTRLPDSTKRATKGCVVVSGPWIHPTTSSIARPPPKKKSFLQPAEKTLDLSPLTSSHLSPSSLAKVGVDQGSSDSPSVGVSSDQEIEPTVSFINLEPEEEEETEDMAPNLRVGFKERHCKRIFKALLAILLPVKKSRPEASREESAPDTPTGHVPPFEAAQPYLELIVGPPSDDACLVGDEVPTAAPSSKNKGKEALAIPSS</sequence>
<name>A0A438IL25_VITVI</name>
<gene>
    <name evidence="2" type="ORF">CK203_026289</name>
</gene>
<protein>
    <submittedName>
        <fullName evidence="2">Uncharacterized protein</fullName>
    </submittedName>
</protein>
<evidence type="ECO:0000256" key="1">
    <source>
        <dbReference type="SAM" id="MobiDB-lite"/>
    </source>
</evidence>
<feature type="region of interest" description="Disordered" evidence="1">
    <location>
        <begin position="514"/>
        <end position="535"/>
    </location>
</feature>
<dbReference type="AlphaFoldDB" id="A0A438IL25"/>
<organism evidence="2 3">
    <name type="scientific">Vitis vinifera</name>
    <name type="common">Grape</name>
    <dbReference type="NCBI Taxonomy" id="29760"/>
    <lineage>
        <taxon>Eukaryota</taxon>
        <taxon>Viridiplantae</taxon>
        <taxon>Streptophyta</taxon>
        <taxon>Embryophyta</taxon>
        <taxon>Tracheophyta</taxon>
        <taxon>Spermatophyta</taxon>
        <taxon>Magnoliopsida</taxon>
        <taxon>eudicotyledons</taxon>
        <taxon>Gunneridae</taxon>
        <taxon>Pentapetalae</taxon>
        <taxon>rosids</taxon>
        <taxon>Vitales</taxon>
        <taxon>Vitaceae</taxon>
        <taxon>Viteae</taxon>
        <taxon>Vitis</taxon>
    </lineage>
</organism>